<organism evidence="1">
    <name type="scientific">Sesamum radiatum</name>
    <name type="common">Black benniseed</name>
    <dbReference type="NCBI Taxonomy" id="300843"/>
    <lineage>
        <taxon>Eukaryota</taxon>
        <taxon>Viridiplantae</taxon>
        <taxon>Streptophyta</taxon>
        <taxon>Embryophyta</taxon>
        <taxon>Tracheophyta</taxon>
        <taxon>Spermatophyta</taxon>
        <taxon>Magnoliopsida</taxon>
        <taxon>eudicotyledons</taxon>
        <taxon>Gunneridae</taxon>
        <taxon>Pentapetalae</taxon>
        <taxon>asterids</taxon>
        <taxon>lamiids</taxon>
        <taxon>Lamiales</taxon>
        <taxon>Pedaliaceae</taxon>
        <taxon>Sesamum</taxon>
    </lineage>
</organism>
<dbReference type="AlphaFoldDB" id="A0AAW2JXN6"/>
<reference evidence="1" key="2">
    <citation type="journal article" date="2024" name="Plant">
        <title>Genomic evolution and insights into agronomic trait innovations of Sesamum species.</title>
        <authorList>
            <person name="Miao H."/>
            <person name="Wang L."/>
            <person name="Qu L."/>
            <person name="Liu H."/>
            <person name="Sun Y."/>
            <person name="Le M."/>
            <person name="Wang Q."/>
            <person name="Wei S."/>
            <person name="Zheng Y."/>
            <person name="Lin W."/>
            <person name="Duan Y."/>
            <person name="Cao H."/>
            <person name="Xiong S."/>
            <person name="Wang X."/>
            <person name="Wei L."/>
            <person name="Li C."/>
            <person name="Ma Q."/>
            <person name="Ju M."/>
            <person name="Zhao R."/>
            <person name="Li G."/>
            <person name="Mu C."/>
            <person name="Tian Q."/>
            <person name="Mei H."/>
            <person name="Zhang T."/>
            <person name="Gao T."/>
            <person name="Zhang H."/>
        </authorList>
    </citation>
    <scope>NUCLEOTIDE SEQUENCE</scope>
    <source>
        <strain evidence="1">G02</strain>
    </source>
</reference>
<accession>A0AAW2JXN6</accession>
<protein>
    <submittedName>
        <fullName evidence="1">Uncharacterized protein</fullName>
    </submittedName>
</protein>
<gene>
    <name evidence="1" type="ORF">Sradi_6544100</name>
</gene>
<evidence type="ECO:0000313" key="1">
    <source>
        <dbReference type="EMBL" id="KAL0298843.1"/>
    </source>
</evidence>
<sequence length="64" mass="7362">MAIKFNMLRPVMKNGISHDMHSNLIVAIKLDWQGDRNPKIRENVGKPLQYANCGCHTPVFRLSR</sequence>
<comment type="caution">
    <text evidence="1">The sequence shown here is derived from an EMBL/GenBank/DDBJ whole genome shotgun (WGS) entry which is preliminary data.</text>
</comment>
<name>A0AAW2JXN6_SESRA</name>
<proteinExistence type="predicted"/>
<dbReference type="EMBL" id="JACGWJ010000031">
    <property type="protein sequence ID" value="KAL0298843.1"/>
    <property type="molecule type" value="Genomic_DNA"/>
</dbReference>
<reference evidence="1" key="1">
    <citation type="submission" date="2020-06" db="EMBL/GenBank/DDBJ databases">
        <authorList>
            <person name="Li T."/>
            <person name="Hu X."/>
            <person name="Zhang T."/>
            <person name="Song X."/>
            <person name="Zhang H."/>
            <person name="Dai N."/>
            <person name="Sheng W."/>
            <person name="Hou X."/>
            <person name="Wei L."/>
        </authorList>
    </citation>
    <scope>NUCLEOTIDE SEQUENCE</scope>
    <source>
        <strain evidence="1">G02</strain>
        <tissue evidence="1">Leaf</tissue>
    </source>
</reference>